<dbReference type="Proteomes" id="UP000355283">
    <property type="component" value="Unassembled WGS sequence"/>
</dbReference>
<dbReference type="AlphaFoldDB" id="A0A4D9D570"/>
<reference evidence="2 3" key="1">
    <citation type="submission" date="2019-01" db="EMBL/GenBank/DDBJ databases">
        <title>Nuclear Genome Assembly of the Microalgal Biofuel strain Nannochloropsis salina CCMP1776.</title>
        <authorList>
            <person name="Hovde B."/>
        </authorList>
    </citation>
    <scope>NUCLEOTIDE SEQUENCE [LARGE SCALE GENOMIC DNA]</scope>
    <source>
        <strain evidence="2 3">CCMP1776</strain>
    </source>
</reference>
<feature type="region of interest" description="Disordered" evidence="1">
    <location>
        <begin position="1"/>
        <end position="32"/>
    </location>
</feature>
<gene>
    <name evidence="2" type="ORF">NSK_001800</name>
</gene>
<evidence type="ECO:0000313" key="3">
    <source>
        <dbReference type="Proteomes" id="UP000355283"/>
    </source>
</evidence>
<evidence type="ECO:0000313" key="2">
    <source>
        <dbReference type="EMBL" id="TFJ86712.1"/>
    </source>
</evidence>
<keyword evidence="3" id="KW-1185">Reference proteome</keyword>
<sequence>MEYDAGVKPSVEKLEEKNYTRKNSGRPPPFGVKISMTSSQLVDKLWLGTRAQRAGGDSTARRHVTILKKGPDTTTYRTTCQ</sequence>
<comment type="caution">
    <text evidence="2">The sequence shown here is derived from an EMBL/GenBank/DDBJ whole genome shotgun (WGS) entry which is preliminary data.</text>
</comment>
<accession>A0A4D9D570</accession>
<feature type="compositionally biased region" description="Basic and acidic residues" evidence="1">
    <location>
        <begin position="10"/>
        <end position="19"/>
    </location>
</feature>
<proteinExistence type="predicted"/>
<name>A0A4D9D570_9STRA</name>
<evidence type="ECO:0000256" key="1">
    <source>
        <dbReference type="SAM" id="MobiDB-lite"/>
    </source>
</evidence>
<dbReference type="EMBL" id="SDOX01000007">
    <property type="protein sequence ID" value="TFJ86712.1"/>
    <property type="molecule type" value="Genomic_DNA"/>
</dbReference>
<protein>
    <submittedName>
        <fullName evidence="2">Uncharacterized protein</fullName>
    </submittedName>
</protein>
<organism evidence="2 3">
    <name type="scientific">Nannochloropsis salina CCMP1776</name>
    <dbReference type="NCBI Taxonomy" id="1027361"/>
    <lineage>
        <taxon>Eukaryota</taxon>
        <taxon>Sar</taxon>
        <taxon>Stramenopiles</taxon>
        <taxon>Ochrophyta</taxon>
        <taxon>Eustigmatophyceae</taxon>
        <taxon>Eustigmatales</taxon>
        <taxon>Monodopsidaceae</taxon>
        <taxon>Microchloropsis</taxon>
        <taxon>Microchloropsis salina</taxon>
    </lineage>
</organism>